<sequence>MAEYINPFADRTHYREHAEWIGEHLNKFFDQDSMSVFHEIPTLDLHLDVYFIKPKNAQFNILLTSGMSTLKMEVDEQAGNPAELEFAELMMIIPKEIEFEQVYSGKNKNDWIISILKQSAKFPHFYDTWIGIGHTLQAEMDMSPYSSQTEFVGALILPSVTFDKDFTEIHRNGTKINIYNVFPLYKDELEFKIENGYNKLLDLLIKANGKEVLNLNRKSLISKKSFWNKLIGN</sequence>
<dbReference type="Proteomes" id="UP000533900">
    <property type="component" value="Unassembled WGS sequence"/>
</dbReference>
<accession>A0A842IXT6</accession>
<evidence type="ECO:0000313" key="3">
    <source>
        <dbReference type="Proteomes" id="UP000533900"/>
    </source>
</evidence>
<dbReference type="Pfam" id="PF05076">
    <property type="entry name" value="SUFU"/>
    <property type="match status" value="1"/>
</dbReference>
<evidence type="ECO:0000313" key="2">
    <source>
        <dbReference type="EMBL" id="MBC2846854.1"/>
    </source>
</evidence>
<proteinExistence type="predicted"/>
<gene>
    <name evidence="2" type="ORF">H7F21_17255</name>
</gene>
<comment type="caution">
    <text evidence="2">The sequence shown here is derived from an EMBL/GenBank/DDBJ whole genome shotgun (WGS) entry which is preliminary data.</text>
</comment>
<organism evidence="2 3">
    <name type="scientific">Winogradskyella flava</name>
    <dbReference type="NCBI Taxonomy" id="1884876"/>
    <lineage>
        <taxon>Bacteria</taxon>
        <taxon>Pseudomonadati</taxon>
        <taxon>Bacteroidota</taxon>
        <taxon>Flavobacteriia</taxon>
        <taxon>Flavobacteriales</taxon>
        <taxon>Flavobacteriaceae</taxon>
        <taxon>Winogradskyella</taxon>
    </lineage>
</organism>
<protein>
    <submittedName>
        <fullName evidence="2">Suppressor of fused domain protein</fullName>
    </submittedName>
</protein>
<dbReference type="InterPro" id="IPR020941">
    <property type="entry name" value="SUFU-like_domain"/>
</dbReference>
<dbReference type="AlphaFoldDB" id="A0A842IXT6"/>
<keyword evidence="3" id="KW-1185">Reference proteome</keyword>
<feature type="domain" description="Suppressor of fused-like" evidence="1">
    <location>
        <begin position="46"/>
        <end position="218"/>
    </location>
</feature>
<reference evidence="2" key="1">
    <citation type="submission" date="2020-08" db="EMBL/GenBank/DDBJ databases">
        <title>Winogradskyella ouciana sp. nov., isolated from the hadal seawater of the Mariana Trench.</title>
        <authorList>
            <person name="He X."/>
        </authorList>
    </citation>
    <scope>NUCLEOTIDE SEQUENCE [LARGE SCALE GENOMIC DNA]</scope>
    <source>
        <strain evidence="2">KCTC 52348</strain>
    </source>
</reference>
<dbReference type="EMBL" id="JACLCP010000009">
    <property type="protein sequence ID" value="MBC2846854.1"/>
    <property type="molecule type" value="Genomic_DNA"/>
</dbReference>
<evidence type="ECO:0000259" key="1">
    <source>
        <dbReference type="Pfam" id="PF05076"/>
    </source>
</evidence>
<name>A0A842IXT6_9FLAO</name>